<reference evidence="2 3" key="1">
    <citation type="submission" date="2015-10" db="EMBL/GenBank/DDBJ databases">
        <title>Genome sequencing and analysis of members of genus Stenotrophomonas.</title>
        <authorList>
            <person name="Patil P.P."/>
            <person name="Midha S."/>
            <person name="Patil P.B."/>
        </authorList>
    </citation>
    <scope>NUCLEOTIDE SEQUENCE [LARGE SCALE GENOMIC DNA]</scope>
    <source>
        <strain evidence="2 3">JCM 16536</strain>
    </source>
</reference>
<evidence type="ECO:0000313" key="2">
    <source>
        <dbReference type="EMBL" id="KRG38771.1"/>
    </source>
</evidence>
<dbReference type="EMBL" id="LLXU01000114">
    <property type="protein sequence ID" value="KRG38771.1"/>
    <property type="molecule type" value="Genomic_DNA"/>
</dbReference>
<dbReference type="InterPro" id="IPR014145">
    <property type="entry name" value="LigD_pol_dom"/>
</dbReference>
<dbReference type="PANTHER" id="PTHR42705:SF2">
    <property type="entry name" value="BIFUNCTIONAL NON-HOMOLOGOUS END JOINING PROTEIN LIGD"/>
    <property type="match status" value="1"/>
</dbReference>
<comment type="caution">
    <text evidence="2">The sequence shown here is derived from an EMBL/GenBank/DDBJ whole genome shotgun (WGS) entry which is preliminary data.</text>
</comment>
<dbReference type="Proteomes" id="UP000051802">
    <property type="component" value="Unassembled WGS sequence"/>
</dbReference>
<dbReference type="STRING" id="676599.ARC20_14550"/>
<dbReference type="InterPro" id="IPR033651">
    <property type="entry name" value="PaeLigD_Pol-like"/>
</dbReference>
<accession>A0A0R0ADD9</accession>
<dbReference type="InterPro" id="IPR052171">
    <property type="entry name" value="NHEJ_LigD"/>
</dbReference>
<evidence type="ECO:0000313" key="3">
    <source>
        <dbReference type="Proteomes" id="UP000051802"/>
    </source>
</evidence>
<feature type="domain" description="DNA ligase D polymerase" evidence="1">
    <location>
        <begin position="27"/>
        <end position="279"/>
    </location>
</feature>
<evidence type="ECO:0000259" key="1">
    <source>
        <dbReference type="Pfam" id="PF21686"/>
    </source>
</evidence>
<gene>
    <name evidence="2" type="ORF">ARC20_14550</name>
</gene>
<organism evidence="2 3">
    <name type="scientific">Stenotrophomonas panacihumi</name>
    <dbReference type="NCBI Taxonomy" id="676599"/>
    <lineage>
        <taxon>Bacteria</taxon>
        <taxon>Pseudomonadati</taxon>
        <taxon>Pseudomonadota</taxon>
        <taxon>Gammaproteobacteria</taxon>
        <taxon>Lysobacterales</taxon>
        <taxon>Lysobacteraceae</taxon>
        <taxon>Stenotrophomonas</taxon>
    </lineage>
</organism>
<dbReference type="Pfam" id="PF21686">
    <property type="entry name" value="LigD_Prim-Pol"/>
    <property type="match status" value="1"/>
</dbReference>
<keyword evidence="3" id="KW-1185">Reference proteome</keyword>
<proteinExistence type="predicted"/>
<name>A0A0R0ADD9_9GAMM</name>
<dbReference type="CDD" id="cd04862">
    <property type="entry name" value="PaeLigD_Pol_like"/>
    <property type="match status" value="1"/>
</dbReference>
<sequence>MAPARAPAREVAVTHPERVVYAASGLTKADVADYYRAVSRWLLPEVSRRPLSLLRCPDGAGAECFFQKHLGRGLGPHVHEVPLKQKSGVEDYLYIEDLAGLLELVQMNTLELHPWGATVDDPEHPDQLVFDLDPGEGVGWRDVKLGARQIRAELRHFGLESFVRLSGGKGLHVVAPLRPRAGWDAAREFADQLAHRLAERHPDRYVATMSKDKRDGVIFIDWLRNARGATSVCSWSLRAREHAAVAMPLRWEELSRITTPQAFPLPRALQRAARLKVHPWGDWHTLKQVLPER</sequence>
<dbReference type="PANTHER" id="PTHR42705">
    <property type="entry name" value="BIFUNCTIONAL NON-HOMOLOGOUS END JOINING PROTEIN LIGD"/>
    <property type="match status" value="1"/>
</dbReference>
<protein>
    <submittedName>
        <fullName evidence="2">DNA polymerase</fullName>
    </submittedName>
</protein>
<dbReference type="OrthoDB" id="9802472at2"/>
<dbReference type="RefSeq" id="WP_057648448.1">
    <property type="nucleotide sequence ID" value="NZ_LLXU01000114.1"/>
</dbReference>
<dbReference type="Gene3D" id="3.90.920.10">
    <property type="entry name" value="DNA primase, PRIM domain"/>
    <property type="match status" value="1"/>
</dbReference>
<dbReference type="AlphaFoldDB" id="A0A0R0ADD9"/>
<dbReference type="NCBIfam" id="TIGR02778">
    <property type="entry name" value="ligD_pol"/>
    <property type="match status" value="1"/>
</dbReference>